<comment type="caution">
    <text evidence="2">The sequence shown here is derived from an EMBL/GenBank/DDBJ whole genome shotgun (WGS) entry which is preliminary data.</text>
</comment>
<dbReference type="AlphaFoldDB" id="A0A368MZ07"/>
<name>A0A368MZ07_9FLAO</name>
<gene>
    <name evidence="2" type="ORF">DQ356_07355</name>
</gene>
<keyword evidence="3" id="KW-1185">Reference proteome</keyword>
<dbReference type="PROSITE" id="PS51087">
    <property type="entry name" value="APAG"/>
    <property type="match status" value="1"/>
</dbReference>
<evidence type="ECO:0000259" key="1">
    <source>
        <dbReference type="PROSITE" id="PS51087"/>
    </source>
</evidence>
<dbReference type="SUPFAM" id="SSF110069">
    <property type="entry name" value="ApaG-like"/>
    <property type="match status" value="1"/>
</dbReference>
<dbReference type="Gene3D" id="2.60.40.1470">
    <property type="entry name" value="ApaG domain"/>
    <property type="match status" value="1"/>
</dbReference>
<evidence type="ECO:0000313" key="3">
    <source>
        <dbReference type="Proteomes" id="UP000252172"/>
    </source>
</evidence>
<proteinExistence type="predicted"/>
<dbReference type="GO" id="GO:0070987">
    <property type="term" value="P:error-free translesion synthesis"/>
    <property type="evidence" value="ECO:0007669"/>
    <property type="project" value="TreeGrafter"/>
</dbReference>
<dbReference type="PANTHER" id="PTHR14289:SF16">
    <property type="entry name" value="POLYMERASE DELTA-INTERACTING PROTEIN 2"/>
    <property type="match status" value="1"/>
</dbReference>
<dbReference type="Pfam" id="PF04379">
    <property type="entry name" value="DUF525"/>
    <property type="match status" value="1"/>
</dbReference>
<accession>A0A368MZ07</accession>
<dbReference type="EMBL" id="QPIE01000005">
    <property type="protein sequence ID" value="RCU42634.1"/>
    <property type="molecule type" value="Genomic_DNA"/>
</dbReference>
<sequence>MFSKTTFQIKVSVIPEYDIKNSFPSDNRFVFKYHITIENLSQESIVVLRRKWLIYDVGFGFTEVSGNGIIGLTPEIEPGQQFTYFSNVMLRSGVGSMSGKYFVKTSGDDVGFEIDIPRFNLLAPVLSN</sequence>
<dbReference type="NCBIfam" id="NF003967">
    <property type="entry name" value="PRK05461.1"/>
    <property type="match status" value="1"/>
</dbReference>
<accession>A0A3R9YJH5</accession>
<reference evidence="2 3" key="1">
    <citation type="submission" date="2018-07" db="EMBL/GenBank/DDBJ databases">
        <title>Chryseobacterium lacus sp. nov., isolated from lake water.</title>
        <authorList>
            <person name="Li C.-M."/>
        </authorList>
    </citation>
    <scope>NUCLEOTIDE SEQUENCE [LARGE SCALE GENOMIC DNA]</scope>
    <source>
        <strain evidence="2 3">YLOS41</strain>
    </source>
</reference>
<dbReference type="InterPro" id="IPR007474">
    <property type="entry name" value="ApaG_domain"/>
</dbReference>
<feature type="domain" description="ApaG" evidence="1">
    <location>
        <begin position="3"/>
        <end position="128"/>
    </location>
</feature>
<dbReference type="PANTHER" id="PTHR14289">
    <property type="entry name" value="F-BOX ONLY PROTEIN 3"/>
    <property type="match status" value="1"/>
</dbReference>
<organism evidence="2 3">
    <name type="scientific">Chryseobacterium lacus</name>
    <dbReference type="NCBI Taxonomy" id="2058346"/>
    <lineage>
        <taxon>Bacteria</taxon>
        <taxon>Pseudomonadati</taxon>
        <taxon>Bacteroidota</taxon>
        <taxon>Flavobacteriia</taxon>
        <taxon>Flavobacteriales</taxon>
        <taxon>Weeksellaceae</taxon>
        <taxon>Chryseobacterium group</taxon>
        <taxon>Chryseobacterium</taxon>
    </lineage>
</organism>
<dbReference type="RefSeq" id="WP_114303846.1">
    <property type="nucleotide sequence ID" value="NZ_QPIE01000005.1"/>
</dbReference>
<dbReference type="InterPro" id="IPR036767">
    <property type="entry name" value="ApaG_sf"/>
</dbReference>
<evidence type="ECO:0000313" key="2">
    <source>
        <dbReference type="EMBL" id="RCU42634.1"/>
    </source>
</evidence>
<protein>
    <submittedName>
        <fullName evidence="2">Co2+/Mg2+ efflux protein ApaG</fullName>
    </submittedName>
</protein>
<dbReference type="OrthoDB" id="9795226at2"/>
<dbReference type="Proteomes" id="UP000252172">
    <property type="component" value="Unassembled WGS sequence"/>
</dbReference>